<dbReference type="PANTHER" id="PTHR28288">
    <property type="entry name" value="PROTEASE B INHIBITOR 2"/>
    <property type="match status" value="1"/>
</dbReference>
<evidence type="ECO:0000256" key="1">
    <source>
        <dbReference type="ARBA" id="ARBA00022690"/>
    </source>
</evidence>
<name>A0A0W0CXQ0_CANGB</name>
<gene>
    <name evidence="6" type="ORF">AO440_004098</name>
</gene>
<dbReference type="PANTHER" id="PTHR28288:SF2">
    <property type="entry name" value="PROTEASE B INHIBITOR 2"/>
    <property type="match status" value="1"/>
</dbReference>
<dbReference type="GO" id="GO:0042144">
    <property type="term" value="P:vacuole fusion, non-autophagic"/>
    <property type="evidence" value="ECO:0007669"/>
    <property type="project" value="EnsemblFungi"/>
</dbReference>
<dbReference type="InterPro" id="IPR052471">
    <property type="entry name" value="PBI_I9"/>
</dbReference>
<dbReference type="SUPFAM" id="SSF54897">
    <property type="entry name" value="Protease propeptides/inhibitors"/>
    <property type="match status" value="1"/>
</dbReference>
<dbReference type="VEuPathDB" id="FungiDB:B1J91_M05665g"/>
<dbReference type="FunFam" id="3.30.70.80:FF:000005">
    <property type="entry name" value="Proteinase inhibitor I2B"/>
    <property type="match status" value="1"/>
</dbReference>
<dbReference type="VEuPathDB" id="FungiDB:GWK60_M05621"/>
<keyword evidence="6" id="KW-0378">Hydrolase</keyword>
<reference evidence="6 7" key="1">
    <citation type="submission" date="2015-10" db="EMBL/GenBank/DDBJ databases">
        <title>Draft genomes sequences of Candida glabrata isolates 1A, 1B, 2A, 2B, 3A and 3B.</title>
        <authorList>
            <person name="Haavelsrud O.E."/>
            <person name="Gaustad P."/>
        </authorList>
    </citation>
    <scope>NUCLEOTIDE SEQUENCE [LARGE SCALE GENOMIC DNA]</scope>
    <source>
        <strain evidence="6">910700640</strain>
    </source>
</reference>
<accession>A0A0W0CXQ0</accession>
<comment type="subunit">
    <text evidence="5">Part of the heterodimeric LMA1 complex together with the thioredoxin II/TRX2. LMA1 binds to the ATPase SEC18.</text>
</comment>
<evidence type="ECO:0000313" key="6">
    <source>
        <dbReference type="EMBL" id="KTB04232.1"/>
    </source>
</evidence>
<evidence type="ECO:0000313" key="7">
    <source>
        <dbReference type="Proteomes" id="UP000054886"/>
    </source>
</evidence>
<dbReference type="GO" id="GO:0006508">
    <property type="term" value="P:proteolysis"/>
    <property type="evidence" value="ECO:0007669"/>
    <property type="project" value="UniProtKB-KW"/>
</dbReference>
<dbReference type="Proteomes" id="UP000054886">
    <property type="component" value="Unassembled WGS sequence"/>
</dbReference>
<dbReference type="VEuPathDB" id="FungiDB:GVI51_M05621"/>
<evidence type="ECO:0000256" key="5">
    <source>
        <dbReference type="ARBA" id="ARBA00062658"/>
    </source>
</evidence>
<proteinExistence type="inferred from homology"/>
<comment type="similarity">
    <text evidence="3">Belongs to the protease inhibitor I9 family.</text>
</comment>
<sequence>MANSFIVTLKKSVPEREVKEFIDSVNGVGGQIVHEFSLIKGYTIKMPEKVSLSSFKDKHNNVIESVEEDKEVKIAK</sequence>
<dbReference type="VEuPathDB" id="FungiDB:GW608_M05621"/>
<keyword evidence="1" id="KW-0646">Protease inhibitor</keyword>
<organism evidence="6 7">
    <name type="scientific">Candida glabrata</name>
    <name type="common">Yeast</name>
    <name type="synonym">Torulopsis glabrata</name>
    <dbReference type="NCBI Taxonomy" id="5478"/>
    <lineage>
        <taxon>Eukaryota</taxon>
        <taxon>Fungi</taxon>
        <taxon>Dikarya</taxon>
        <taxon>Ascomycota</taxon>
        <taxon>Saccharomycotina</taxon>
        <taxon>Saccharomycetes</taxon>
        <taxon>Saccharomycetales</taxon>
        <taxon>Saccharomycetaceae</taxon>
        <taxon>Nakaseomyces</taxon>
    </lineage>
</organism>
<dbReference type="EMBL" id="LLZZ01000117">
    <property type="protein sequence ID" value="KTB04232.1"/>
    <property type="molecule type" value="Genomic_DNA"/>
</dbReference>
<dbReference type="GO" id="GO:0004867">
    <property type="term" value="F:serine-type endopeptidase inhibitor activity"/>
    <property type="evidence" value="ECO:0007669"/>
    <property type="project" value="UniProtKB-KW"/>
</dbReference>
<dbReference type="GO" id="GO:0030162">
    <property type="term" value="P:regulation of proteolysis"/>
    <property type="evidence" value="ECO:0007669"/>
    <property type="project" value="EnsemblFungi"/>
</dbReference>
<comment type="caution">
    <text evidence="6">The sequence shown here is derived from an EMBL/GenBank/DDBJ whole genome shotgun (WGS) entry which is preliminary data.</text>
</comment>
<evidence type="ECO:0000256" key="2">
    <source>
        <dbReference type="ARBA" id="ARBA00022900"/>
    </source>
</evidence>
<dbReference type="InterPro" id="IPR037045">
    <property type="entry name" value="S8pro/Inhibitor_I9_sf"/>
</dbReference>
<comment type="function">
    <text evidence="4">Cytosolic inhibitor of vacuolar proteinase B (yscB), probably regulating protease B activity during limited proteolysis. PBI2 is a component of the LMA1 complex, which is involved in the facilitation of vesicle fusion such as homotypic vacuole and ER-derived COPII vesicle fusion with the Golgi.</text>
</comment>
<dbReference type="PhylomeDB" id="A0A0W0CXQ0"/>
<dbReference type="OMA" id="HNDNIAS"/>
<dbReference type="GO" id="GO:0005829">
    <property type="term" value="C:cytosol"/>
    <property type="evidence" value="ECO:0007669"/>
    <property type="project" value="EnsemblFungi"/>
</dbReference>
<keyword evidence="6" id="KW-0645">Protease</keyword>
<keyword evidence="2" id="KW-0722">Serine protease inhibitor</keyword>
<dbReference type="OrthoDB" id="5518345at2759"/>
<dbReference type="Gene3D" id="3.30.70.80">
    <property type="entry name" value="Peptidase S8 propeptide/proteinase inhibitor I9"/>
    <property type="match status" value="1"/>
</dbReference>
<evidence type="ECO:0000256" key="4">
    <source>
        <dbReference type="ARBA" id="ARBA00054668"/>
    </source>
</evidence>
<protein>
    <submittedName>
        <fullName evidence="6">Protease B inhibitor 2</fullName>
    </submittedName>
</protein>
<dbReference type="VEuPathDB" id="FungiDB:CAGL0M05665g"/>
<dbReference type="AlphaFoldDB" id="A0A0W0CXQ0"/>
<dbReference type="GO" id="GO:0008233">
    <property type="term" value="F:peptidase activity"/>
    <property type="evidence" value="ECO:0007669"/>
    <property type="project" value="UniProtKB-KW"/>
</dbReference>
<evidence type="ECO:0000256" key="3">
    <source>
        <dbReference type="ARBA" id="ARBA00038069"/>
    </source>
</evidence>